<name>A0A160ME40_9BACI</name>
<dbReference type="InterPro" id="IPR037523">
    <property type="entry name" value="VOC_core"/>
</dbReference>
<proteinExistence type="predicted"/>
<dbReference type="InterPro" id="IPR004360">
    <property type="entry name" value="Glyas_Fos-R_dOase_dom"/>
</dbReference>
<feature type="domain" description="VOC" evidence="1">
    <location>
        <begin position="10"/>
        <end position="126"/>
    </location>
</feature>
<evidence type="ECO:0000313" key="2">
    <source>
        <dbReference type="EMBL" id="AND40808.1"/>
    </source>
</evidence>
<reference evidence="2 3" key="1">
    <citation type="submission" date="2016-04" db="EMBL/GenBank/DDBJ databases">
        <title>Complete genome sequence of Bacillus oceanisediminis strain 2691.</title>
        <authorList>
            <person name="Jeong H."/>
            <person name="Kim H.J."/>
            <person name="Lee D.-W."/>
        </authorList>
    </citation>
    <scope>NUCLEOTIDE SEQUENCE [LARGE SCALE GENOMIC DNA]</scope>
    <source>
        <strain evidence="2 3">2691</strain>
    </source>
</reference>
<dbReference type="Pfam" id="PF00903">
    <property type="entry name" value="Glyoxalase"/>
    <property type="match status" value="1"/>
</dbReference>
<dbReference type="KEGG" id="bon:A361_17165"/>
<dbReference type="Gene3D" id="3.10.180.10">
    <property type="entry name" value="2,3-Dihydroxybiphenyl 1,2-Dioxygenase, domain 1"/>
    <property type="match status" value="2"/>
</dbReference>
<dbReference type="EMBL" id="CP015506">
    <property type="protein sequence ID" value="AND40808.1"/>
    <property type="molecule type" value="Genomic_DNA"/>
</dbReference>
<dbReference type="SUPFAM" id="SSF54593">
    <property type="entry name" value="Glyoxalase/Bleomycin resistance protein/Dihydroxybiphenyl dioxygenase"/>
    <property type="match status" value="2"/>
</dbReference>
<dbReference type="AlphaFoldDB" id="A0A160ME40"/>
<dbReference type="RefSeq" id="WP_019382681.1">
    <property type="nucleotide sequence ID" value="NZ_CP015506.1"/>
</dbReference>
<protein>
    <submittedName>
        <fullName evidence="2">Glyoxalase</fullName>
    </submittedName>
</protein>
<dbReference type="STRING" id="1196031.A361_17165"/>
<sequence>MNFHQKPIIFVAQVNLKVQDLERSLAFYQEAIGFKVLTKTDRTAQLTADGNSTLLTIEQPENVEPALGRTTGLYHFALLLPKRSDLAKIVRHFVEIGLQFGSSDHLVSEALYLSDPDGNGIEIYTDRNPSEWTWKNGEVNMTVDPLDFPDLLSIGQQQSWRGLPGGTVMGHIHLHVAELADTETFYTEGLGFEAVCRYGKQALFISSGKYHHHIGLNTWNGVGAPQPSSNSVGLQSFKLIFENEAARDQAVGNLKKIGAAAAVENNQVITEDPSGNRIVLGF</sequence>
<evidence type="ECO:0000313" key="3">
    <source>
        <dbReference type="Proteomes" id="UP000077856"/>
    </source>
</evidence>
<dbReference type="InterPro" id="IPR029068">
    <property type="entry name" value="Glyas_Bleomycin-R_OHBP_Dase"/>
</dbReference>
<feature type="domain" description="VOC" evidence="1">
    <location>
        <begin position="168"/>
        <end position="282"/>
    </location>
</feature>
<evidence type="ECO:0000259" key="1">
    <source>
        <dbReference type="PROSITE" id="PS51819"/>
    </source>
</evidence>
<accession>A0A160ME40</accession>
<dbReference type="Proteomes" id="UP000077856">
    <property type="component" value="Chromosome"/>
</dbReference>
<organism evidence="2 3">
    <name type="scientific">Cytobacillus oceanisediminis 2691</name>
    <dbReference type="NCBI Taxonomy" id="1196031"/>
    <lineage>
        <taxon>Bacteria</taxon>
        <taxon>Bacillati</taxon>
        <taxon>Bacillota</taxon>
        <taxon>Bacilli</taxon>
        <taxon>Bacillales</taxon>
        <taxon>Bacillaceae</taxon>
        <taxon>Cytobacillus</taxon>
    </lineage>
</organism>
<dbReference type="PANTHER" id="PTHR43279:SF1">
    <property type="entry name" value="CATECHOL-2,3-DIOXYGENASE"/>
    <property type="match status" value="1"/>
</dbReference>
<dbReference type="PANTHER" id="PTHR43279">
    <property type="entry name" value="CATECHOL-2,3-DIOXYGENASE"/>
    <property type="match status" value="1"/>
</dbReference>
<dbReference type="PROSITE" id="PS51819">
    <property type="entry name" value="VOC"/>
    <property type="match status" value="2"/>
</dbReference>
<gene>
    <name evidence="2" type="ORF">A361_17165</name>
</gene>
<dbReference type="eggNOG" id="COG2514">
    <property type="taxonomic scope" value="Bacteria"/>
</dbReference>